<evidence type="ECO:0008006" key="4">
    <source>
        <dbReference type="Google" id="ProtNLM"/>
    </source>
</evidence>
<dbReference type="RefSeq" id="WP_097192002.1">
    <property type="nucleotide sequence ID" value="NZ_OBKZ01000017.1"/>
</dbReference>
<dbReference type="PANTHER" id="PTHR21180:SF32">
    <property type="entry name" value="ENDONUCLEASE_EXONUCLEASE_PHOSPHATASE FAMILY DOMAIN-CONTAINING PROTEIN 1"/>
    <property type="match status" value="1"/>
</dbReference>
<dbReference type="Gene3D" id="1.10.150.280">
    <property type="entry name" value="AF1531-like domain"/>
    <property type="match status" value="1"/>
</dbReference>
<protein>
    <recommendedName>
        <fullName evidence="4">Competence protein ComEA</fullName>
    </recommendedName>
</protein>
<dbReference type="Pfam" id="PF12836">
    <property type="entry name" value="HHH_3"/>
    <property type="match status" value="1"/>
</dbReference>
<dbReference type="GO" id="GO:0015628">
    <property type="term" value="P:protein secretion by the type II secretion system"/>
    <property type="evidence" value="ECO:0007669"/>
    <property type="project" value="TreeGrafter"/>
</dbReference>
<dbReference type="NCBIfam" id="TIGR00426">
    <property type="entry name" value="competence protein ComEA helix-hairpin-helix repeat region"/>
    <property type="match status" value="1"/>
</dbReference>
<organism evidence="2 3">
    <name type="scientific">Pseudomonas lundensis</name>
    <dbReference type="NCBI Taxonomy" id="86185"/>
    <lineage>
        <taxon>Bacteria</taxon>
        <taxon>Pseudomonadati</taxon>
        <taxon>Pseudomonadota</taxon>
        <taxon>Gammaproteobacteria</taxon>
        <taxon>Pseudomonadales</taxon>
        <taxon>Pseudomonadaceae</taxon>
        <taxon>Pseudomonas</taxon>
    </lineage>
</organism>
<evidence type="ECO:0000313" key="2">
    <source>
        <dbReference type="EMBL" id="SOB52790.1"/>
    </source>
</evidence>
<dbReference type="SUPFAM" id="SSF47781">
    <property type="entry name" value="RuvA domain 2-like"/>
    <property type="match status" value="1"/>
</dbReference>
<dbReference type="InterPro" id="IPR004509">
    <property type="entry name" value="Competence_ComEA_HhH"/>
</dbReference>
<feature type="chain" id="PRO_5043634636" description="Competence protein ComEA" evidence="1">
    <location>
        <begin position="24"/>
        <end position="110"/>
    </location>
</feature>
<reference evidence="2 3" key="1">
    <citation type="submission" date="2017-08" db="EMBL/GenBank/DDBJ databases">
        <authorList>
            <person name="Chaillou S."/>
        </authorList>
    </citation>
    <scope>NUCLEOTIDE SEQUENCE [LARGE SCALE GENOMIC DNA]</scope>
    <source>
        <strain evidence="2 3">MFPA15A1205</strain>
    </source>
</reference>
<sequence>MRITLVPSFVMAVLLAFSGAVVANTAPASPAPVVSEAVISPEAQVVTINLNTADEATLQRELLGVGAAKAKAIVAYREANGDFASTDELMEVKGIGKAIFEKNRDKVAIN</sequence>
<dbReference type="PANTHER" id="PTHR21180">
    <property type="entry name" value="ENDONUCLEASE/EXONUCLEASE/PHOSPHATASE FAMILY DOMAIN-CONTAINING PROTEIN 1"/>
    <property type="match status" value="1"/>
</dbReference>
<gene>
    <name evidence="2" type="ORF">PLUA15_240203</name>
</gene>
<evidence type="ECO:0000313" key="3">
    <source>
        <dbReference type="Proteomes" id="UP000219564"/>
    </source>
</evidence>
<dbReference type="EMBL" id="OBKZ01000017">
    <property type="protein sequence ID" value="SOB52790.1"/>
    <property type="molecule type" value="Genomic_DNA"/>
</dbReference>
<comment type="caution">
    <text evidence="2">The sequence shown here is derived from an EMBL/GenBank/DDBJ whole genome shotgun (WGS) entry which is preliminary data.</text>
</comment>
<name>A0AAX2H940_9PSED</name>
<keyword evidence="1" id="KW-0732">Signal</keyword>
<proteinExistence type="predicted"/>
<dbReference type="AlphaFoldDB" id="A0AAX2H940"/>
<dbReference type="InterPro" id="IPR051675">
    <property type="entry name" value="Endo/Exo/Phosphatase_dom_1"/>
</dbReference>
<evidence type="ECO:0000256" key="1">
    <source>
        <dbReference type="SAM" id="SignalP"/>
    </source>
</evidence>
<dbReference type="InterPro" id="IPR010994">
    <property type="entry name" value="RuvA_2-like"/>
</dbReference>
<dbReference type="GO" id="GO:0015627">
    <property type="term" value="C:type II protein secretion system complex"/>
    <property type="evidence" value="ECO:0007669"/>
    <property type="project" value="TreeGrafter"/>
</dbReference>
<dbReference type="Proteomes" id="UP000219564">
    <property type="component" value="Unassembled WGS sequence"/>
</dbReference>
<accession>A0AAX2H940</accession>
<feature type="signal peptide" evidence="1">
    <location>
        <begin position="1"/>
        <end position="23"/>
    </location>
</feature>